<evidence type="ECO:0000313" key="2">
    <source>
        <dbReference type="Proteomes" id="UP000805193"/>
    </source>
</evidence>
<organism evidence="1 2">
    <name type="scientific">Ixodes persulcatus</name>
    <name type="common">Taiga tick</name>
    <dbReference type="NCBI Taxonomy" id="34615"/>
    <lineage>
        <taxon>Eukaryota</taxon>
        <taxon>Metazoa</taxon>
        <taxon>Ecdysozoa</taxon>
        <taxon>Arthropoda</taxon>
        <taxon>Chelicerata</taxon>
        <taxon>Arachnida</taxon>
        <taxon>Acari</taxon>
        <taxon>Parasitiformes</taxon>
        <taxon>Ixodida</taxon>
        <taxon>Ixodoidea</taxon>
        <taxon>Ixodidae</taxon>
        <taxon>Ixodinae</taxon>
        <taxon>Ixodes</taxon>
    </lineage>
</organism>
<proteinExistence type="predicted"/>
<protein>
    <submittedName>
        <fullName evidence="1">Uncharacterized protein</fullName>
    </submittedName>
</protein>
<name>A0AC60Q276_IXOPE</name>
<dbReference type="Proteomes" id="UP000805193">
    <property type="component" value="Unassembled WGS sequence"/>
</dbReference>
<gene>
    <name evidence="1" type="ORF">HPB47_025855</name>
</gene>
<keyword evidence="2" id="KW-1185">Reference proteome</keyword>
<evidence type="ECO:0000313" key="1">
    <source>
        <dbReference type="EMBL" id="KAG0427074.1"/>
    </source>
</evidence>
<comment type="caution">
    <text evidence="1">The sequence shown here is derived from an EMBL/GenBank/DDBJ whole genome shotgun (WGS) entry which is preliminary data.</text>
</comment>
<reference evidence="1 2" key="1">
    <citation type="journal article" date="2020" name="Cell">
        <title>Large-Scale Comparative Analyses of Tick Genomes Elucidate Their Genetic Diversity and Vector Capacities.</title>
        <authorList>
            <consortium name="Tick Genome and Microbiome Consortium (TIGMIC)"/>
            <person name="Jia N."/>
            <person name="Wang J."/>
            <person name="Shi W."/>
            <person name="Du L."/>
            <person name="Sun Y."/>
            <person name="Zhan W."/>
            <person name="Jiang J.F."/>
            <person name="Wang Q."/>
            <person name="Zhang B."/>
            <person name="Ji P."/>
            <person name="Bell-Sakyi L."/>
            <person name="Cui X.M."/>
            <person name="Yuan T.T."/>
            <person name="Jiang B.G."/>
            <person name="Yang W.F."/>
            <person name="Lam T.T."/>
            <person name="Chang Q.C."/>
            <person name="Ding S.J."/>
            <person name="Wang X.J."/>
            <person name="Zhu J.G."/>
            <person name="Ruan X.D."/>
            <person name="Zhao L."/>
            <person name="Wei J.T."/>
            <person name="Ye R.Z."/>
            <person name="Que T.C."/>
            <person name="Du C.H."/>
            <person name="Zhou Y.H."/>
            <person name="Cheng J.X."/>
            <person name="Dai P.F."/>
            <person name="Guo W.B."/>
            <person name="Han X.H."/>
            <person name="Huang E.J."/>
            <person name="Li L.F."/>
            <person name="Wei W."/>
            <person name="Gao Y.C."/>
            <person name="Liu J.Z."/>
            <person name="Shao H.Z."/>
            <person name="Wang X."/>
            <person name="Wang C.C."/>
            <person name="Yang T.C."/>
            <person name="Huo Q.B."/>
            <person name="Li W."/>
            <person name="Chen H.Y."/>
            <person name="Chen S.E."/>
            <person name="Zhou L.G."/>
            <person name="Ni X.B."/>
            <person name="Tian J.H."/>
            <person name="Sheng Y."/>
            <person name="Liu T."/>
            <person name="Pan Y.S."/>
            <person name="Xia L.Y."/>
            <person name="Li J."/>
            <person name="Zhao F."/>
            <person name="Cao W.C."/>
        </authorList>
    </citation>
    <scope>NUCLEOTIDE SEQUENCE [LARGE SCALE GENOMIC DNA]</scope>
    <source>
        <strain evidence="1">Iper-2018</strain>
    </source>
</reference>
<sequence>MAMRRNRQTPWRYVLPNVLSLDAIRTTEEIFEQGGSKLCPNCGVEHELPPIVDGRRAYTCKPNCVVCGSEHFTGRKECNKRYVPRQNPPSQEEPVEEVKRLKKARCPDSPDEDKTLTAITELAKAVNIRFQQLDEHLTERFQKMEVRSQQSRPVRAPYMHLPKTARKQIDAIIRKSYKVALWITNHTSTARSDQLGIHNTFQELCDAQRVAQISRLSRTPTGHRTLHRAGIDYKDVAPPKWDMQPDWRRAVEDDPRAFHVDASPYPDRSKSYVAAAHNISRSYTATIKACDIHDAEEAAIAIGLLAASRTGSRGPVTTDSKTDATSFLYGGIGFPTRKILRSFRAPRGKNSRYHVVWLPAHAGQEGNEGREFSLEEHSYAAPATKVAPTRFCDAPRVKRGDMFSLYHTRSSTTSKPGDGSNFRHSPFRPHDSSIENFKGTSVTEKTSSLTGRPFYSQMSCASSCS</sequence>
<dbReference type="EMBL" id="JABSTQ010009656">
    <property type="protein sequence ID" value="KAG0427074.1"/>
    <property type="molecule type" value="Genomic_DNA"/>
</dbReference>
<accession>A0AC60Q276</accession>